<dbReference type="PANTHER" id="PTHR11717">
    <property type="entry name" value="LOW MOLECULAR WEIGHT PROTEIN TYROSINE PHOSPHATASE"/>
    <property type="match status" value="1"/>
</dbReference>
<accession>A0ABY1JBD9</accession>
<evidence type="ECO:0000313" key="6">
    <source>
        <dbReference type="Proteomes" id="UP000185093"/>
    </source>
</evidence>
<dbReference type="Pfam" id="PF01451">
    <property type="entry name" value="LMWPc"/>
    <property type="match status" value="1"/>
</dbReference>
<dbReference type="InterPro" id="IPR050438">
    <property type="entry name" value="LMW_PTPase"/>
</dbReference>
<evidence type="ECO:0000259" key="4">
    <source>
        <dbReference type="SMART" id="SM00226"/>
    </source>
</evidence>
<evidence type="ECO:0000256" key="2">
    <source>
        <dbReference type="ARBA" id="ARBA00022801"/>
    </source>
</evidence>
<dbReference type="InterPro" id="IPR036196">
    <property type="entry name" value="Ptyr_pPase_sf"/>
</dbReference>
<proteinExistence type="inferred from homology"/>
<keyword evidence="2" id="KW-0378">Hydrolase</keyword>
<name>A0ABY1JBD9_9BACT</name>
<dbReference type="PANTHER" id="PTHR11717:SF31">
    <property type="entry name" value="LOW MOLECULAR WEIGHT PROTEIN-TYROSINE-PHOSPHATASE ETP-RELATED"/>
    <property type="match status" value="1"/>
</dbReference>
<gene>
    <name evidence="5" type="ORF">SAMN05444368_0448</name>
</gene>
<dbReference type="SUPFAM" id="SSF52788">
    <property type="entry name" value="Phosphotyrosine protein phosphatases I"/>
    <property type="match status" value="1"/>
</dbReference>
<dbReference type="InterPro" id="IPR023485">
    <property type="entry name" value="Ptyr_pPase"/>
</dbReference>
<dbReference type="RefSeq" id="WP_074199135.1">
    <property type="nucleotide sequence ID" value="NZ_FSQZ01000001.1"/>
</dbReference>
<keyword evidence="6" id="KW-1185">Reference proteome</keyword>
<dbReference type="SMART" id="SM00226">
    <property type="entry name" value="LMWPc"/>
    <property type="match status" value="1"/>
</dbReference>
<dbReference type="Gene3D" id="3.40.50.2300">
    <property type="match status" value="1"/>
</dbReference>
<dbReference type="EMBL" id="FSQZ01000001">
    <property type="protein sequence ID" value="SIN63672.1"/>
    <property type="molecule type" value="Genomic_DNA"/>
</dbReference>
<organism evidence="5 6">
    <name type="scientific">Acetomicrobium flavidum</name>
    <dbReference type="NCBI Taxonomy" id="49896"/>
    <lineage>
        <taxon>Bacteria</taxon>
        <taxon>Thermotogati</taxon>
        <taxon>Synergistota</taxon>
        <taxon>Synergistia</taxon>
        <taxon>Synergistales</taxon>
        <taxon>Acetomicrobiaceae</taxon>
        <taxon>Acetomicrobium</taxon>
    </lineage>
</organism>
<evidence type="ECO:0000313" key="5">
    <source>
        <dbReference type="EMBL" id="SIN63672.1"/>
    </source>
</evidence>
<comment type="similarity">
    <text evidence="1">Belongs to the low molecular weight phosphotyrosine protein phosphatase family.</text>
</comment>
<dbReference type="InterPro" id="IPR017867">
    <property type="entry name" value="Tyr_phospatase_low_mol_wt"/>
</dbReference>
<evidence type="ECO:0000256" key="3">
    <source>
        <dbReference type="ARBA" id="ARBA00022912"/>
    </source>
</evidence>
<comment type="caution">
    <text evidence="5">The sequence shown here is derived from an EMBL/GenBank/DDBJ whole genome shotgun (WGS) entry which is preliminary data.</text>
</comment>
<reference evidence="5 6" key="1">
    <citation type="submission" date="2016-11" db="EMBL/GenBank/DDBJ databases">
        <authorList>
            <person name="Varghese N."/>
            <person name="Submissions S."/>
        </authorList>
    </citation>
    <scope>NUCLEOTIDE SEQUENCE [LARGE SCALE GENOMIC DNA]</scope>
    <source>
        <strain evidence="5 6">DSM 20664</strain>
    </source>
</reference>
<feature type="domain" description="Phosphotyrosine protein phosphatase I" evidence="4">
    <location>
        <begin position="2"/>
        <end position="176"/>
    </location>
</feature>
<protein>
    <submittedName>
        <fullName evidence="5">Protein-tyrosine phosphatase</fullName>
    </submittedName>
</protein>
<dbReference type="Proteomes" id="UP000185093">
    <property type="component" value="Unassembled WGS sequence"/>
</dbReference>
<evidence type="ECO:0000256" key="1">
    <source>
        <dbReference type="ARBA" id="ARBA00011063"/>
    </source>
</evidence>
<sequence length="188" mass="21261">MPKMLFVCSGNTCRSPMAAALMKKALKDRGIEGWIVSSAGLMAVPGIPASENAKRALLEDHGLKIDDHLSRTVDLSMVAEHDYVIAMTLRHAQWLISRFGQHKDKIYFIGELLSDEVKNAVAEYLSAKDPYSLRYMRLYEEKIKPYEIEDPYGSDLEVYKKVAGQIWQYCSKIADLIKNEGHLPPKTL</sequence>
<dbReference type="PRINTS" id="PR00719">
    <property type="entry name" value="LMWPTPASE"/>
</dbReference>
<keyword evidence="3" id="KW-0904">Protein phosphatase</keyword>